<dbReference type="OrthoDB" id="644067at2759"/>
<comment type="caution">
    <text evidence="1">The sequence shown here is derived from an EMBL/GenBank/DDBJ whole genome shotgun (WGS) entry which is preliminary data.</text>
</comment>
<feature type="non-terminal residue" evidence="1">
    <location>
        <position position="1"/>
    </location>
</feature>
<sequence length="86" mass="9330">KQTPPIKRPIQIGPKVSIQPKPMITAVSLAHAQAPMQAKTIIIQPVQTTVLPVVKPAPVSIQPAPPTGQISHHNTDRLRRLCGHMQ</sequence>
<organism evidence="1">
    <name type="scientific">Tetraodon nigroviridis</name>
    <name type="common">Spotted green pufferfish</name>
    <name type="synonym">Chelonodon nigroviridis</name>
    <dbReference type="NCBI Taxonomy" id="99883"/>
    <lineage>
        <taxon>Eukaryota</taxon>
        <taxon>Metazoa</taxon>
        <taxon>Chordata</taxon>
        <taxon>Craniata</taxon>
        <taxon>Vertebrata</taxon>
        <taxon>Euteleostomi</taxon>
        <taxon>Actinopterygii</taxon>
        <taxon>Neopterygii</taxon>
        <taxon>Teleostei</taxon>
        <taxon>Neoteleostei</taxon>
        <taxon>Acanthomorphata</taxon>
        <taxon>Eupercaria</taxon>
        <taxon>Tetraodontiformes</taxon>
        <taxon>Tetradontoidea</taxon>
        <taxon>Tetraodontidae</taxon>
        <taxon>Tetraodon</taxon>
    </lineage>
</organism>
<reference evidence="1" key="1">
    <citation type="journal article" date="2004" name="Nature">
        <title>Genome duplication in the teleost fish Tetraodon nigroviridis reveals the early vertebrate proto-karyotype.</title>
        <authorList>
            <person name="Jaillon O."/>
            <person name="Aury J.-M."/>
            <person name="Brunet F."/>
            <person name="Petit J.-L."/>
            <person name="Stange-Thomann N."/>
            <person name="Mauceli E."/>
            <person name="Bouneau L."/>
            <person name="Fischer C."/>
            <person name="Ozouf-Costaz C."/>
            <person name="Bernot A."/>
            <person name="Nicaud S."/>
            <person name="Jaffe D."/>
            <person name="Fisher S."/>
            <person name="Lutfalla G."/>
            <person name="Dossat C."/>
            <person name="Segurens B."/>
            <person name="Dasilva C."/>
            <person name="Salanoubat M."/>
            <person name="Levy M."/>
            <person name="Boudet N."/>
            <person name="Castellano S."/>
            <person name="Anthouard V."/>
            <person name="Jubin C."/>
            <person name="Castelli V."/>
            <person name="Katinka M."/>
            <person name="Vacherie B."/>
            <person name="Biemont C."/>
            <person name="Skalli Z."/>
            <person name="Cattolico L."/>
            <person name="Poulain J."/>
            <person name="De Berardinis V."/>
            <person name="Cruaud C."/>
            <person name="Duprat S."/>
            <person name="Brottier P."/>
            <person name="Coutanceau J.-P."/>
            <person name="Gouzy J."/>
            <person name="Parra G."/>
            <person name="Lardier G."/>
            <person name="Chapple C."/>
            <person name="McKernan K.J."/>
            <person name="McEwan P."/>
            <person name="Bosak S."/>
            <person name="Kellis M."/>
            <person name="Volff J.-N."/>
            <person name="Guigo R."/>
            <person name="Zody M.C."/>
            <person name="Mesirov J."/>
            <person name="Lindblad-Toh K."/>
            <person name="Birren B."/>
            <person name="Nusbaum C."/>
            <person name="Kahn D."/>
            <person name="Robinson-Rechavi M."/>
            <person name="Laudet V."/>
            <person name="Schachter V."/>
            <person name="Quetier F."/>
            <person name="Saurin W."/>
            <person name="Scarpelli C."/>
            <person name="Wincker P."/>
            <person name="Lander E.S."/>
            <person name="Weissenbach J."/>
            <person name="Roest Crollius H."/>
        </authorList>
    </citation>
    <scope>NUCLEOTIDE SEQUENCE [LARGE SCALE GENOMIC DNA]</scope>
</reference>
<protein>
    <submittedName>
        <fullName evidence="1">(spotted green pufferfish) hypothetical protein</fullName>
    </submittedName>
</protein>
<accession>Q4RCH2</accession>
<proteinExistence type="predicted"/>
<dbReference type="AlphaFoldDB" id="Q4RCH2"/>
<gene>
    <name evidence="1" type="ORF">GSTENG00037007001</name>
</gene>
<name>Q4RCH2_TETNG</name>
<evidence type="ECO:0000313" key="1">
    <source>
        <dbReference type="EMBL" id="CAG13911.1"/>
    </source>
</evidence>
<dbReference type="EMBL" id="CAAE01018946">
    <property type="protein sequence ID" value="CAG13911.1"/>
    <property type="molecule type" value="Genomic_DNA"/>
</dbReference>
<dbReference type="KEGG" id="tng:GSTEN00037007G001"/>
<reference evidence="1" key="2">
    <citation type="submission" date="2004-02" db="EMBL/GenBank/DDBJ databases">
        <authorList>
            <consortium name="Genoscope"/>
            <consortium name="Whitehead Institute Centre for Genome Research"/>
        </authorList>
    </citation>
    <scope>NUCLEOTIDE SEQUENCE</scope>
</reference>